<gene>
    <name evidence="3" type="ORF">H7F49_08470</name>
</gene>
<evidence type="ECO:0000256" key="1">
    <source>
        <dbReference type="SAM" id="MobiDB-lite"/>
    </source>
</evidence>
<evidence type="ECO:0000256" key="2">
    <source>
        <dbReference type="SAM" id="SignalP"/>
    </source>
</evidence>
<feature type="region of interest" description="Disordered" evidence="1">
    <location>
        <begin position="86"/>
        <end position="107"/>
    </location>
</feature>
<evidence type="ECO:0000313" key="4">
    <source>
        <dbReference type="Proteomes" id="UP000520156"/>
    </source>
</evidence>
<dbReference type="EMBL" id="JACLAU010000009">
    <property type="protein sequence ID" value="MBC2651736.1"/>
    <property type="molecule type" value="Genomic_DNA"/>
</dbReference>
<sequence length="164" mass="16573">MTMLRCSILTGLILPLAACATLPPQQVVVSGALPGGPYAVVQPDKDAPAPPALAGLEACLQAAGLAPGKPAATLVQVSHAVRPAPAAVLRAGEEPPRSRGSRSRDREELTLALTDRVTGELRWRGSVLAVLGKRESPGDGTALVAPLCAALKGGLTAGPAAARR</sequence>
<feature type="signal peptide" evidence="2">
    <location>
        <begin position="1"/>
        <end position="20"/>
    </location>
</feature>
<reference evidence="3 4" key="1">
    <citation type="submission" date="2020-08" db="EMBL/GenBank/DDBJ databases">
        <title>The genome sequence of Novosphingobium flavum 4Y4.</title>
        <authorList>
            <person name="Liu Y."/>
        </authorList>
    </citation>
    <scope>NUCLEOTIDE SEQUENCE [LARGE SCALE GENOMIC DNA]</scope>
    <source>
        <strain evidence="3 4">4Y4</strain>
    </source>
</reference>
<accession>A0A7X1F7D9</accession>
<feature type="chain" id="PRO_5031021735" description="DUF4136 domain-containing protein" evidence="2">
    <location>
        <begin position="21"/>
        <end position="164"/>
    </location>
</feature>
<name>A0A7X1F7D9_9SPHN</name>
<keyword evidence="2" id="KW-0732">Signal</keyword>
<evidence type="ECO:0000313" key="3">
    <source>
        <dbReference type="EMBL" id="MBC2651736.1"/>
    </source>
</evidence>
<comment type="caution">
    <text evidence="3">The sequence shown here is derived from an EMBL/GenBank/DDBJ whole genome shotgun (WGS) entry which is preliminary data.</text>
</comment>
<dbReference type="AlphaFoldDB" id="A0A7X1F7D9"/>
<protein>
    <recommendedName>
        <fullName evidence="5">DUF4136 domain-containing protein</fullName>
    </recommendedName>
</protein>
<dbReference type="RefSeq" id="WP_185683153.1">
    <property type="nucleotide sequence ID" value="NZ_JACLAU010000009.1"/>
</dbReference>
<evidence type="ECO:0008006" key="5">
    <source>
        <dbReference type="Google" id="ProtNLM"/>
    </source>
</evidence>
<keyword evidence="4" id="KW-1185">Reference proteome</keyword>
<dbReference type="Proteomes" id="UP000520156">
    <property type="component" value="Unassembled WGS sequence"/>
</dbReference>
<organism evidence="3 4">
    <name type="scientific">Novosphingobium aerophilum</name>
    <dbReference type="NCBI Taxonomy" id="2839843"/>
    <lineage>
        <taxon>Bacteria</taxon>
        <taxon>Pseudomonadati</taxon>
        <taxon>Pseudomonadota</taxon>
        <taxon>Alphaproteobacteria</taxon>
        <taxon>Sphingomonadales</taxon>
        <taxon>Sphingomonadaceae</taxon>
        <taxon>Novosphingobium</taxon>
    </lineage>
</organism>
<proteinExistence type="predicted"/>
<feature type="compositionally biased region" description="Basic and acidic residues" evidence="1">
    <location>
        <begin position="91"/>
        <end position="107"/>
    </location>
</feature>